<evidence type="ECO:0000313" key="1">
    <source>
        <dbReference type="Proteomes" id="UP000694924"/>
    </source>
</evidence>
<evidence type="ECO:0000313" key="2">
    <source>
        <dbReference type="RefSeq" id="XP_015174930.1"/>
    </source>
</evidence>
<name>A0ABM1I3Z3_POLDO</name>
<sequence length="284" mass="31531">LRDETSGIAKSFGREPGISKAQKTIGVNEPSVVKRNLDQIGGGNLVRSVSNFNKYNGERSLRNLDQIGGGNLLRDLSGFKFGAKRNLDQIGGGNLVRNLDQIGGGNLVRNLDQIGGGNLVRNLDQIGGGNLVRNLDQIGGGNLVRNLDQIGGGNLVRDIERFYECIPDGHNLGGIGVGGGGGHLLRSTRRSLDFYPALIYEKQRYFPLRKPATLNTRLGDYDDIHPFVLDRFGKRNFDEIDANAFDNFYKRNFDEIDRVGWSGFVKRLSNYLVKQQQLQQQQQR</sequence>
<gene>
    <name evidence="2" type="primary">LOC107065598</name>
</gene>
<keyword evidence="1" id="KW-1185">Reference proteome</keyword>
<dbReference type="RefSeq" id="XP_015174930.1">
    <property type="nucleotide sequence ID" value="XM_015319444.1"/>
</dbReference>
<protein>
    <submittedName>
        <fullName evidence="2">Orcokinin peptides type A-like</fullName>
    </submittedName>
</protein>
<dbReference type="Proteomes" id="UP000694924">
    <property type="component" value="Unplaced"/>
</dbReference>
<organism evidence="1 2">
    <name type="scientific">Polistes dominula</name>
    <name type="common">European paper wasp</name>
    <name type="synonym">Vespa dominula</name>
    <dbReference type="NCBI Taxonomy" id="743375"/>
    <lineage>
        <taxon>Eukaryota</taxon>
        <taxon>Metazoa</taxon>
        <taxon>Ecdysozoa</taxon>
        <taxon>Arthropoda</taxon>
        <taxon>Hexapoda</taxon>
        <taxon>Insecta</taxon>
        <taxon>Pterygota</taxon>
        <taxon>Neoptera</taxon>
        <taxon>Endopterygota</taxon>
        <taxon>Hymenoptera</taxon>
        <taxon>Apocrita</taxon>
        <taxon>Aculeata</taxon>
        <taxon>Vespoidea</taxon>
        <taxon>Vespidae</taxon>
        <taxon>Polistinae</taxon>
        <taxon>Polistini</taxon>
        <taxon>Polistes</taxon>
    </lineage>
</organism>
<feature type="non-terminal residue" evidence="2">
    <location>
        <position position="1"/>
    </location>
</feature>
<dbReference type="GeneID" id="107065598"/>
<proteinExistence type="predicted"/>
<reference evidence="2" key="1">
    <citation type="submission" date="2025-08" db="UniProtKB">
        <authorList>
            <consortium name="RefSeq"/>
        </authorList>
    </citation>
    <scope>IDENTIFICATION</scope>
    <source>
        <tissue evidence="2">Whole body</tissue>
    </source>
</reference>
<accession>A0ABM1I3Z3</accession>